<dbReference type="GO" id="GO:0004140">
    <property type="term" value="F:dephospho-CoA kinase activity"/>
    <property type="evidence" value="ECO:0007669"/>
    <property type="project" value="UniProtKB-UniRule"/>
</dbReference>
<gene>
    <name evidence="5 7" type="primary">coaE</name>
    <name evidence="7" type="ORF">NCTC11179_01634</name>
</gene>
<dbReference type="RefSeq" id="WP_115090926.1">
    <property type="nucleotide sequence ID" value="NZ_CP068107.1"/>
</dbReference>
<keyword evidence="3 5" id="KW-0067">ATP-binding</keyword>
<evidence type="ECO:0000256" key="4">
    <source>
        <dbReference type="ARBA" id="ARBA00022993"/>
    </source>
</evidence>
<dbReference type="NCBIfam" id="TIGR00152">
    <property type="entry name" value="dephospho-CoA kinase"/>
    <property type="match status" value="1"/>
</dbReference>
<dbReference type="Pfam" id="PF01121">
    <property type="entry name" value="CoaE"/>
    <property type="match status" value="1"/>
</dbReference>
<evidence type="ECO:0000313" key="7">
    <source>
        <dbReference type="EMBL" id="STZ28094.1"/>
    </source>
</evidence>
<dbReference type="PROSITE" id="PS51219">
    <property type="entry name" value="DPCK"/>
    <property type="match status" value="1"/>
</dbReference>
<name>A0A378RM88_MYROD</name>
<dbReference type="PANTHER" id="PTHR10695">
    <property type="entry name" value="DEPHOSPHO-COA KINASE-RELATED"/>
    <property type="match status" value="1"/>
</dbReference>
<dbReference type="Gene3D" id="3.40.50.300">
    <property type="entry name" value="P-loop containing nucleotide triphosphate hydrolases"/>
    <property type="match status" value="1"/>
</dbReference>
<dbReference type="AlphaFoldDB" id="A0A378RM88"/>
<keyword evidence="4 5" id="KW-0173">Coenzyme A biosynthesis</keyword>
<proteinExistence type="inferred from homology"/>
<evidence type="ECO:0000256" key="2">
    <source>
        <dbReference type="ARBA" id="ARBA00022741"/>
    </source>
</evidence>
<keyword evidence="5 7" id="KW-0808">Transferase</keyword>
<dbReference type="InterPro" id="IPR001977">
    <property type="entry name" value="Depp_CoAkinase"/>
</dbReference>
<dbReference type="EMBL" id="UGQL01000001">
    <property type="protein sequence ID" value="STZ28094.1"/>
    <property type="molecule type" value="Genomic_DNA"/>
</dbReference>
<feature type="binding site" evidence="5">
    <location>
        <begin position="12"/>
        <end position="17"/>
    </location>
    <ligand>
        <name>ATP</name>
        <dbReference type="ChEBI" id="CHEBI:30616"/>
    </ligand>
</feature>
<dbReference type="UniPathway" id="UPA00241">
    <property type="reaction ID" value="UER00356"/>
</dbReference>
<evidence type="ECO:0000313" key="8">
    <source>
        <dbReference type="Proteomes" id="UP000255024"/>
    </source>
</evidence>
<evidence type="ECO:0000256" key="3">
    <source>
        <dbReference type="ARBA" id="ARBA00022840"/>
    </source>
</evidence>
<evidence type="ECO:0000256" key="1">
    <source>
        <dbReference type="ARBA" id="ARBA00009018"/>
    </source>
</evidence>
<evidence type="ECO:0000256" key="6">
    <source>
        <dbReference type="NCBIfam" id="TIGR00152"/>
    </source>
</evidence>
<dbReference type="GO" id="GO:0005737">
    <property type="term" value="C:cytoplasm"/>
    <property type="evidence" value="ECO:0007669"/>
    <property type="project" value="UniProtKB-SubCell"/>
</dbReference>
<comment type="catalytic activity">
    <reaction evidence="5">
        <text>3'-dephospho-CoA + ATP = ADP + CoA + H(+)</text>
        <dbReference type="Rhea" id="RHEA:18245"/>
        <dbReference type="ChEBI" id="CHEBI:15378"/>
        <dbReference type="ChEBI" id="CHEBI:30616"/>
        <dbReference type="ChEBI" id="CHEBI:57287"/>
        <dbReference type="ChEBI" id="CHEBI:57328"/>
        <dbReference type="ChEBI" id="CHEBI:456216"/>
        <dbReference type="EC" id="2.7.1.24"/>
    </reaction>
</comment>
<dbReference type="EC" id="2.7.1.24" evidence="5 6"/>
<keyword evidence="5" id="KW-0963">Cytoplasm</keyword>
<dbReference type="PRINTS" id="PR00988">
    <property type="entry name" value="URIDINKINASE"/>
</dbReference>
<keyword evidence="5 7" id="KW-0418">Kinase</keyword>
<keyword evidence="2 5" id="KW-0547">Nucleotide-binding</keyword>
<protein>
    <recommendedName>
        <fullName evidence="5 6">Dephospho-CoA kinase</fullName>
        <ecNumber evidence="5 6">2.7.1.24</ecNumber>
    </recommendedName>
    <alternativeName>
        <fullName evidence="5">Dephosphocoenzyme A kinase</fullName>
    </alternativeName>
</protein>
<sequence>MSIIVGLTGGIGSGKTTVAKLFQKHGVPIYIADERARLLMERPDVVEAVQQIFTTSVINENGLLDRAKIKQLVFDNKTLLEQLNQVVHPRVKKDFEDWLEEHKDSPFVIKESAILFESGLETSCDLVILVVAPEEVRIERVMARDGVSKDQVLKIIDNQMKDEEKVGRSQYIIENNNKKTIESDIITIIRDINSKNHLI</sequence>
<dbReference type="Proteomes" id="UP000255024">
    <property type="component" value="Unassembled WGS sequence"/>
</dbReference>
<dbReference type="GO" id="GO:0005524">
    <property type="term" value="F:ATP binding"/>
    <property type="evidence" value="ECO:0007669"/>
    <property type="project" value="UniProtKB-UniRule"/>
</dbReference>
<keyword evidence="8" id="KW-1185">Reference proteome</keyword>
<dbReference type="SUPFAM" id="SSF52540">
    <property type="entry name" value="P-loop containing nucleoside triphosphate hydrolases"/>
    <property type="match status" value="1"/>
</dbReference>
<comment type="similarity">
    <text evidence="1 5">Belongs to the CoaE family.</text>
</comment>
<dbReference type="CDD" id="cd02022">
    <property type="entry name" value="DPCK"/>
    <property type="match status" value="1"/>
</dbReference>
<comment type="function">
    <text evidence="5">Catalyzes the phosphorylation of the 3'-hydroxyl group of dephosphocoenzyme A to form coenzyme A.</text>
</comment>
<reference evidence="7 8" key="1">
    <citation type="submission" date="2018-06" db="EMBL/GenBank/DDBJ databases">
        <authorList>
            <consortium name="Pathogen Informatics"/>
            <person name="Doyle S."/>
        </authorList>
    </citation>
    <scope>NUCLEOTIDE SEQUENCE [LARGE SCALE GENOMIC DNA]</scope>
    <source>
        <strain evidence="7 8">NCTC11179</strain>
    </source>
</reference>
<dbReference type="PANTHER" id="PTHR10695:SF46">
    <property type="entry name" value="BIFUNCTIONAL COENZYME A SYNTHASE-RELATED"/>
    <property type="match status" value="1"/>
</dbReference>
<dbReference type="GO" id="GO:0015937">
    <property type="term" value="P:coenzyme A biosynthetic process"/>
    <property type="evidence" value="ECO:0007669"/>
    <property type="project" value="UniProtKB-UniRule"/>
</dbReference>
<evidence type="ECO:0000256" key="5">
    <source>
        <dbReference type="HAMAP-Rule" id="MF_00376"/>
    </source>
</evidence>
<accession>A0A378RM88</accession>
<comment type="pathway">
    <text evidence="5">Cofactor biosynthesis; coenzyme A biosynthesis; CoA from (R)-pantothenate: step 5/5.</text>
</comment>
<dbReference type="InterPro" id="IPR027417">
    <property type="entry name" value="P-loop_NTPase"/>
</dbReference>
<comment type="subcellular location">
    <subcellularLocation>
        <location evidence="5">Cytoplasm</location>
    </subcellularLocation>
</comment>
<dbReference type="HAMAP" id="MF_00376">
    <property type="entry name" value="Dephospho_CoA_kinase"/>
    <property type="match status" value="1"/>
</dbReference>
<organism evidence="7 8">
    <name type="scientific">Myroides odoratus</name>
    <name type="common">Flavobacterium odoratum</name>
    <dbReference type="NCBI Taxonomy" id="256"/>
    <lineage>
        <taxon>Bacteria</taxon>
        <taxon>Pseudomonadati</taxon>
        <taxon>Bacteroidota</taxon>
        <taxon>Flavobacteriia</taxon>
        <taxon>Flavobacteriales</taxon>
        <taxon>Flavobacteriaceae</taxon>
        <taxon>Myroides</taxon>
    </lineage>
</organism>